<dbReference type="InterPro" id="IPR036388">
    <property type="entry name" value="WH-like_DNA-bd_sf"/>
</dbReference>
<dbReference type="Pfam" id="PF07729">
    <property type="entry name" value="FCD"/>
    <property type="match status" value="1"/>
</dbReference>
<keyword evidence="2" id="KW-0238">DNA-binding</keyword>
<comment type="caution">
    <text evidence="5">The sequence shown here is derived from an EMBL/GenBank/DDBJ whole genome shotgun (WGS) entry which is preliminary data.</text>
</comment>
<keyword evidence="1" id="KW-0805">Transcription regulation</keyword>
<evidence type="ECO:0000256" key="2">
    <source>
        <dbReference type="ARBA" id="ARBA00023125"/>
    </source>
</evidence>
<dbReference type="Gene3D" id="1.10.10.10">
    <property type="entry name" value="Winged helix-like DNA-binding domain superfamily/Winged helix DNA-binding domain"/>
    <property type="match status" value="1"/>
</dbReference>
<evidence type="ECO:0000256" key="1">
    <source>
        <dbReference type="ARBA" id="ARBA00023015"/>
    </source>
</evidence>
<dbReference type="PROSITE" id="PS50949">
    <property type="entry name" value="HTH_GNTR"/>
    <property type="match status" value="1"/>
</dbReference>
<evidence type="ECO:0000256" key="3">
    <source>
        <dbReference type="ARBA" id="ARBA00023163"/>
    </source>
</evidence>
<dbReference type="InterPro" id="IPR011711">
    <property type="entry name" value="GntR_C"/>
</dbReference>
<dbReference type="Pfam" id="PF00392">
    <property type="entry name" value="GntR"/>
    <property type="match status" value="1"/>
</dbReference>
<dbReference type="GO" id="GO:0003677">
    <property type="term" value="F:DNA binding"/>
    <property type="evidence" value="ECO:0007669"/>
    <property type="project" value="UniProtKB-KW"/>
</dbReference>
<name>A0A4Q7N8P8_9BURK</name>
<keyword evidence="3" id="KW-0804">Transcription</keyword>
<feature type="domain" description="HTH gntR-type" evidence="4">
    <location>
        <begin position="18"/>
        <end position="85"/>
    </location>
</feature>
<organism evidence="5 6">
    <name type="scientific">Pigmentiphaga kullae</name>
    <dbReference type="NCBI Taxonomy" id="151784"/>
    <lineage>
        <taxon>Bacteria</taxon>
        <taxon>Pseudomonadati</taxon>
        <taxon>Pseudomonadota</taxon>
        <taxon>Betaproteobacteria</taxon>
        <taxon>Burkholderiales</taxon>
        <taxon>Alcaligenaceae</taxon>
        <taxon>Pigmentiphaga</taxon>
    </lineage>
</organism>
<dbReference type="SMART" id="SM00895">
    <property type="entry name" value="FCD"/>
    <property type="match status" value="1"/>
</dbReference>
<evidence type="ECO:0000313" key="6">
    <source>
        <dbReference type="Proteomes" id="UP000292445"/>
    </source>
</evidence>
<dbReference type="SUPFAM" id="SSF46785">
    <property type="entry name" value="Winged helix' DNA-binding domain"/>
    <property type="match status" value="1"/>
</dbReference>
<sequence length="248" mass="27739">MPGIPLELPPLAHAAAPTTLVGTAYAALRRDIIEGKLAPGSRLRVEHLKDSYGVGAGTLREALSLLVSDALVVSHGQRGFHVTPISMEDFLDITRNRILLECEALRQAIQAGDDVWESRIIAAFHRLSRAEERLATNPVNRFDEWEDRNREFHQALISACTSRWMHHFLGILYQQAERYRRLVVTRKPIPRDVHDEHRNILEASLARDGERAGQLLSEHISTTYEAVKHLPADLFTNVTPIADGAAAP</sequence>
<dbReference type="Proteomes" id="UP000292445">
    <property type="component" value="Unassembled WGS sequence"/>
</dbReference>
<reference evidence="5 6" key="1">
    <citation type="submission" date="2019-02" db="EMBL/GenBank/DDBJ databases">
        <title>Genomic Encyclopedia of Type Strains, Phase IV (KMG-IV): sequencing the most valuable type-strain genomes for metagenomic binning, comparative biology and taxonomic classification.</title>
        <authorList>
            <person name="Goeker M."/>
        </authorList>
    </citation>
    <scope>NUCLEOTIDE SEQUENCE [LARGE SCALE GENOMIC DNA]</scope>
    <source>
        <strain evidence="5 6">K24</strain>
    </source>
</reference>
<protein>
    <submittedName>
        <fullName evidence="5">GntR family transcriptional regulator</fullName>
    </submittedName>
</protein>
<gene>
    <name evidence="5" type="ORF">EV675_5092</name>
</gene>
<accession>A0A4Q7N8P8</accession>
<dbReference type="AlphaFoldDB" id="A0A4Q7N8P8"/>
<dbReference type="SUPFAM" id="SSF48008">
    <property type="entry name" value="GntR ligand-binding domain-like"/>
    <property type="match status" value="1"/>
</dbReference>
<dbReference type="OrthoDB" id="9799812at2"/>
<evidence type="ECO:0000259" key="4">
    <source>
        <dbReference type="PROSITE" id="PS50949"/>
    </source>
</evidence>
<dbReference type="PANTHER" id="PTHR43537">
    <property type="entry name" value="TRANSCRIPTIONAL REGULATOR, GNTR FAMILY"/>
    <property type="match status" value="1"/>
</dbReference>
<keyword evidence="6" id="KW-1185">Reference proteome</keyword>
<dbReference type="SMART" id="SM00345">
    <property type="entry name" value="HTH_GNTR"/>
    <property type="match status" value="1"/>
</dbReference>
<dbReference type="EMBL" id="SGXC01000003">
    <property type="protein sequence ID" value="RZS78443.1"/>
    <property type="molecule type" value="Genomic_DNA"/>
</dbReference>
<dbReference type="GO" id="GO:0003700">
    <property type="term" value="F:DNA-binding transcription factor activity"/>
    <property type="evidence" value="ECO:0007669"/>
    <property type="project" value="InterPro"/>
</dbReference>
<dbReference type="InterPro" id="IPR036390">
    <property type="entry name" value="WH_DNA-bd_sf"/>
</dbReference>
<dbReference type="InterPro" id="IPR008920">
    <property type="entry name" value="TF_FadR/GntR_C"/>
</dbReference>
<evidence type="ECO:0000313" key="5">
    <source>
        <dbReference type="EMBL" id="RZS78443.1"/>
    </source>
</evidence>
<dbReference type="Gene3D" id="1.20.120.530">
    <property type="entry name" value="GntR ligand-binding domain-like"/>
    <property type="match status" value="1"/>
</dbReference>
<dbReference type="PANTHER" id="PTHR43537:SF20">
    <property type="entry name" value="HTH-TYPE TRANSCRIPTIONAL REPRESSOR GLAR"/>
    <property type="match status" value="1"/>
</dbReference>
<proteinExistence type="predicted"/>
<dbReference type="InterPro" id="IPR000524">
    <property type="entry name" value="Tscrpt_reg_HTH_GntR"/>
</dbReference>